<proteinExistence type="predicted"/>
<organism evidence="2">
    <name type="scientific">marine metagenome</name>
    <dbReference type="NCBI Taxonomy" id="408172"/>
    <lineage>
        <taxon>unclassified sequences</taxon>
        <taxon>metagenomes</taxon>
        <taxon>ecological metagenomes</taxon>
    </lineage>
</organism>
<sequence length="97" mass="11098">MKHDSTYKNGYIITENFMENRMTRLFVMILMNYVGILSAQTYCAGDQISTTHQNQVHEVCAGFEDYETGDSFKLADYNGELNGGNYNIIFIDMSASW</sequence>
<gene>
    <name evidence="2" type="ORF">METZ01_LOCUS221154</name>
</gene>
<evidence type="ECO:0000313" key="2">
    <source>
        <dbReference type="EMBL" id="SVB68300.1"/>
    </source>
</evidence>
<evidence type="ECO:0000256" key="1">
    <source>
        <dbReference type="SAM" id="Phobius"/>
    </source>
</evidence>
<dbReference type="EMBL" id="UINC01052690">
    <property type="protein sequence ID" value="SVB68300.1"/>
    <property type="molecule type" value="Genomic_DNA"/>
</dbReference>
<keyword evidence="1" id="KW-0472">Membrane</keyword>
<keyword evidence="1" id="KW-1133">Transmembrane helix</keyword>
<reference evidence="2" key="1">
    <citation type="submission" date="2018-05" db="EMBL/GenBank/DDBJ databases">
        <authorList>
            <person name="Lanie J.A."/>
            <person name="Ng W.-L."/>
            <person name="Kazmierczak K.M."/>
            <person name="Andrzejewski T.M."/>
            <person name="Davidsen T.M."/>
            <person name="Wayne K.J."/>
            <person name="Tettelin H."/>
            <person name="Glass J.I."/>
            <person name="Rusch D."/>
            <person name="Podicherti R."/>
            <person name="Tsui H.-C.T."/>
            <person name="Winkler M.E."/>
        </authorList>
    </citation>
    <scope>NUCLEOTIDE SEQUENCE</scope>
</reference>
<name>A0A382FZ97_9ZZZZ</name>
<protein>
    <submittedName>
        <fullName evidence="2">Uncharacterized protein</fullName>
    </submittedName>
</protein>
<keyword evidence="1" id="KW-0812">Transmembrane</keyword>
<accession>A0A382FZ97</accession>
<feature type="transmembrane region" description="Helical" evidence="1">
    <location>
        <begin position="25"/>
        <end position="42"/>
    </location>
</feature>
<dbReference type="AlphaFoldDB" id="A0A382FZ97"/>